<protein>
    <recommendedName>
        <fullName evidence="2">Internalin-A</fullName>
    </recommendedName>
</protein>
<evidence type="ECO:0008006" key="2">
    <source>
        <dbReference type="Google" id="ProtNLM"/>
    </source>
</evidence>
<sequence length="175" mass="20073">MWIDLNGNNIQDQGEQVTVFDESVNYTVQAKEINIYGPVWVLGCIQNNISRIDISRNTQYLSQLYCGYNLINELDLSANQKLSLLSCFNNRLKFIKLSDSPKLKTINVSGNCIDENNMLEIVTSLKTHDKNKPGEIIITNSNKKEQNVITDQMVQVLKEKGWKVYKLVKNKKEVM</sequence>
<dbReference type="EMBL" id="VSSQ01001709">
    <property type="protein sequence ID" value="MPM10560.1"/>
    <property type="molecule type" value="Genomic_DNA"/>
</dbReference>
<evidence type="ECO:0000313" key="1">
    <source>
        <dbReference type="EMBL" id="MPM10560.1"/>
    </source>
</evidence>
<name>A0A644X330_9ZZZZ</name>
<gene>
    <name evidence="1" type="ORF">SDC9_56892</name>
</gene>
<accession>A0A644X330</accession>
<comment type="caution">
    <text evidence="1">The sequence shown here is derived from an EMBL/GenBank/DDBJ whole genome shotgun (WGS) entry which is preliminary data.</text>
</comment>
<reference evidence="1" key="1">
    <citation type="submission" date="2019-08" db="EMBL/GenBank/DDBJ databases">
        <authorList>
            <person name="Kucharzyk K."/>
            <person name="Murdoch R.W."/>
            <person name="Higgins S."/>
            <person name="Loffler F."/>
        </authorList>
    </citation>
    <scope>NUCLEOTIDE SEQUENCE</scope>
</reference>
<dbReference type="AlphaFoldDB" id="A0A644X330"/>
<dbReference type="Gene3D" id="3.80.10.10">
    <property type="entry name" value="Ribonuclease Inhibitor"/>
    <property type="match status" value="1"/>
</dbReference>
<organism evidence="1">
    <name type="scientific">bioreactor metagenome</name>
    <dbReference type="NCBI Taxonomy" id="1076179"/>
    <lineage>
        <taxon>unclassified sequences</taxon>
        <taxon>metagenomes</taxon>
        <taxon>ecological metagenomes</taxon>
    </lineage>
</organism>
<proteinExistence type="predicted"/>
<dbReference type="SUPFAM" id="SSF52047">
    <property type="entry name" value="RNI-like"/>
    <property type="match status" value="1"/>
</dbReference>
<dbReference type="InterPro" id="IPR032675">
    <property type="entry name" value="LRR_dom_sf"/>
</dbReference>